<dbReference type="PANTHER" id="PTHR11908:SF153">
    <property type="entry name" value="DEHYDROGENASE"/>
    <property type="match status" value="1"/>
</dbReference>
<dbReference type="GO" id="GO:0016491">
    <property type="term" value="F:oxidoreductase activity"/>
    <property type="evidence" value="ECO:0007669"/>
    <property type="project" value="InterPro"/>
</dbReference>
<evidence type="ECO:0000259" key="1">
    <source>
        <dbReference type="SMART" id="SM01008"/>
    </source>
</evidence>
<sequence>MPAPRVDGRDKVTGAARYAADFQRPGQAYAVVVGATVGLGRVASIDTQAVAGMPGVIGVLTHRNAPRLAYRAHRSFIDPGAGERLHVLQDEHVRFHGQPVAVVIARTPDSAEHAAMALPVRYEADTPIVDPHDPGVAAIVPTAFGPERADHRRGEPEAAPAAGLVSIRADYEIARQNHTPIELHATTAEWRDDGLTLWSKSQFVANERDEVAAVFGLAPDQVQVVCPYVGGAFGTSLRTWPHVVLAAMAARLVGCAVKLVLSRRQTFHATGYRPRSMQHVELSATPDGQLRRIVHEGHGETSRFEEFTEAMTSATSYLYACPNVLTRYRLRPLDVSTPTHMRGPGEASGIYALECAMDELAHALEMDPVDLRRRNETSRDEGRDLPFSSRSMLACYDMGAERFGWSRRERKPGSMRDGRLLLGWGMAASTYPVFFAPAGARARILPGGRFEIEAAASDMGPGTYTSMTQVAADALGVPMDSVRFCLGDSRYPATPPHGGSMTMASVGSAVLAACRALQEELLRQLEQVSGTPLTGDAAHRLSWREGMLTDAQGSLAMPYAQVLERIGGRPVEATATGARDPAAGERFSMHAWGAVFVEIAIDPDVYTMKVRRMVGAYDAGRIVNPRLARSQCVGGLIGGIGMALMEATALDRRDGRPVNAHMADYLMPVNRDIGDIDVCFVEGHDAHANPLGVKGLGEIALVGVAPAIANAVFHATGKRLRNLPIRIEHLLEGG</sequence>
<dbReference type="InterPro" id="IPR036856">
    <property type="entry name" value="Ald_Oxase/Xan_DH_a/b_sf"/>
</dbReference>
<name>A0A193FXR6_9BORD</name>
<evidence type="ECO:0000313" key="3">
    <source>
        <dbReference type="Proteomes" id="UP000092213"/>
    </source>
</evidence>
<reference evidence="2 3" key="1">
    <citation type="submission" date="2016-06" db="EMBL/GenBank/DDBJ databases">
        <title>Complete genome sequences of Bordetella bronchialis and Bordetella flabilis.</title>
        <authorList>
            <person name="LiPuma J.J."/>
            <person name="Spilker T."/>
        </authorList>
    </citation>
    <scope>NUCLEOTIDE SEQUENCE [LARGE SCALE GENOMIC DNA]</scope>
    <source>
        <strain evidence="2 3">AU17976</strain>
    </source>
</reference>
<organism evidence="2 3">
    <name type="scientific">Bordetella bronchialis</name>
    <dbReference type="NCBI Taxonomy" id="463025"/>
    <lineage>
        <taxon>Bacteria</taxon>
        <taxon>Pseudomonadati</taxon>
        <taxon>Pseudomonadota</taxon>
        <taxon>Betaproteobacteria</taxon>
        <taxon>Burkholderiales</taxon>
        <taxon>Alcaligenaceae</taxon>
        <taxon>Bordetella</taxon>
    </lineage>
</organism>
<dbReference type="Pfam" id="PF20256">
    <property type="entry name" value="MoCoBD_2"/>
    <property type="match status" value="1"/>
</dbReference>
<dbReference type="Gene3D" id="3.30.365.10">
    <property type="entry name" value="Aldehyde oxidase/xanthine dehydrogenase, molybdopterin binding domain"/>
    <property type="match status" value="4"/>
</dbReference>
<dbReference type="Pfam" id="PF01315">
    <property type="entry name" value="Ald_Xan_dh_C"/>
    <property type="match status" value="1"/>
</dbReference>
<dbReference type="STRING" id="463025.BAU08_13160"/>
<dbReference type="EMBL" id="CP016171">
    <property type="protein sequence ID" value="ANN72158.1"/>
    <property type="molecule type" value="Genomic_DNA"/>
</dbReference>
<dbReference type="SUPFAM" id="SSF54665">
    <property type="entry name" value="CO dehydrogenase molybdoprotein N-domain-like"/>
    <property type="match status" value="1"/>
</dbReference>
<dbReference type="InterPro" id="IPR046867">
    <property type="entry name" value="AldOxase/xan_DH_MoCoBD2"/>
</dbReference>
<proteinExistence type="predicted"/>
<dbReference type="InterPro" id="IPR037165">
    <property type="entry name" value="AldOxase/xan_DH_Mopterin-bd_sf"/>
</dbReference>
<dbReference type="InterPro" id="IPR008274">
    <property type="entry name" value="AldOxase/xan_DH_MoCoBD1"/>
</dbReference>
<dbReference type="SUPFAM" id="SSF56003">
    <property type="entry name" value="Molybdenum cofactor-binding domain"/>
    <property type="match status" value="1"/>
</dbReference>
<gene>
    <name evidence="2" type="ORF">BAU08_13160</name>
</gene>
<dbReference type="Gene3D" id="3.90.1170.50">
    <property type="entry name" value="Aldehyde oxidase/xanthine dehydrogenase, a/b hammerhead"/>
    <property type="match status" value="1"/>
</dbReference>
<dbReference type="AlphaFoldDB" id="A0A193FXR6"/>
<dbReference type="InterPro" id="IPR000674">
    <property type="entry name" value="Ald_Oxase/Xan_DH_a/b"/>
</dbReference>
<dbReference type="Pfam" id="PF02738">
    <property type="entry name" value="MoCoBD_1"/>
    <property type="match status" value="1"/>
</dbReference>
<dbReference type="Proteomes" id="UP000092213">
    <property type="component" value="Chromosome"/>
</dbReference>
<dbReference type="InterPro" id="IPR016208">
    <property type="entry name" value="Ald_Oxase/xanthine_DH-like"/>
</dbReference>
<accession>A0A193FXR6</accession>
<dbReference type="SMART" id="SM01008">
    <property type="entry name" value="Ald_Xan_dh_C"/>
    <property type="match status" value="1"/>
</dbReference>
<dbReference type="PANTHER" id="PTHR11908">
    <property type="entry name" value="XANTHINE DEHYDROGENASE"/>
    <property type="match status" value="1"/>
</dbReference>
<evidence type="ECO:0000313" key="2">
    <source>
        <dbReference type="EMBL" id="ANN72158.1"/>
    </source>
</evidence>
<protein>
    <submittedName>
        <fullName evidence="2">Acylaldehyde oxidase</fullName>
    </submittedName>
</protein>
<dbReference type="GO" id="GO:0005506">
    <property type="term" value="F:iron ion binding"/>
    <property type="evidence" value="ECO:0007669"/>
    <property type="project" value="InterPro"/>
</dbReference>
<feature type="domain" description="Aldehyde oxidase/xanthine dehydrogenase a/b hammerhead" evidence="1">
    <location>
        <begin position="13"/>
        <end position="126"/>
    </location>
</feature>